<gene>
    <name evidence="3" type="ORF">SAMN04488104_102452</name>
</gene>
<evidence type="ECO:0000256" key="1">
    <source>
        <dbReference type="SAM" id="MobiDB-lite"/>
    </source>
</evidence>
<dbReference type="Proteomes" id="UP000199060">
    <property type="component" value="Unassembled WGS sequence"/>
</dbReference>
<dbReference type="AlphaFoldDB" id="A0A1G6TVU0"/>
<keyword evidence="4" id="KW-1185">Reference proteome</keyword>
<evidence type="ECO:0000313" key="4">
    <source>
        <dbReference type="Proteomes" id="UP000199060"/>
    </source>
</evidence>
<dbReference type="EMBL" id="FNAC01000024">
    <property type="protein sequence ID" value="SDD33024.1"/>
    <property type="molecule type" value="Genomic_DNA"/>
</dbReference>
<dbReference type="STRING" id="686796.SAMN04488104_102452"/>
<dbReference type="OrthoDB" id="9811974at2"/>
<keyword evidence="2" id="KW-0812">Transmembrane</keyword>
<keyword evidence="2" id="KW-0472">Membrane</keyword>
<feature type="transmembrane region" description="Helical" evidence="2">
    <location>
        <begin position="41"/>
        <end position="59"/>
    </location>
</feature>
<dbReference type="RefSeq" id="WP_087939964.1">
    <property type="nucleotide sequence ID" value="NZ_FNAC01000024.1"/>
</dbReference>
<evidence type="ECO:0000313" key="3">
    <source>
        <dbReference type="EMBL" id="SDD33024.1"/>
    </source>
</evidence>
<protein>
    <recommendedName>
        <fullName evidence="5">NnrS protein</fullName>
    </recommendedName>
</protein>
<sequence length="376" mass="42458">MKRLAHPAVLLPLVLLGLLLGISGGFIRVGSTLTTWGAEGHGLYMVGGFLGTLISIERAMVMKQKIWLLVPFASGISTLFFLVGYSEIGYSLLLLASLALTLIMHLQSLKHPKIQSYLLYIGAVLWFLGNFMAFFQDLIAAGTTWWIGFLLFTIVGERIELSEYLPVKDSIKIILLAFLALFFLGLLIPFHGTAPYFLGVSTILIAIWLFRYDMARVSIRKSHQFKYIGLGLLIGYFWLLIFGLIVILLPSHPLYYDLFLHSFFLGFVFSMIWAHAPIIFPLIFGIKESPFHPILWIPWALFQLTLIGRILSSSMSWTDERKWMAIANGFGILLMFLAMAILVFLKKSHSYKAEASRSDKNHLKPKNEDLNFGVNA</sequence>
<feature type="transmembrane region" description="Helical" evidence="2">
    <location>
        <begin position="88"/>
        <end position="106"/>
    </location>
</feature>
<feature type="transmembrane region" description="Helical" evidence="2">
    <location>
        <begin position="323"/>
        <end position="345"/>
    </location>
</feature>
<feature type="compositionally biased region" description="Basic and acidic residues" evidence="1">
    <location>
        <begin position="356"/>
        <end position="369"/>
    </location>
</feature>
<feature type="transmembrane region" description="Helical" evidence="2">
    <location>
        <begin position="196"/>
        <end position="215"/>
    </location>
</feature>
<feature type="region of interest" description="Disordered" evidence="1">
    <location>
        <begin position="356"/>
        <end position="376"/>
    </location>
</feature>
<accession>A0A1G6TVU0</accession>
<feature type="transmembrane region" description="Helical" evidence="2">
    <location>
        <begin position="145"/>
        <end position="161"/>
    </location>
</feature>
<keyword evidence="2" id="KW-1133">Transmembrane helix</keyword>
<feature type="transmembrane region" description="Helical" evidence="2">
    <location>
        <begin position="263"/>
        <end position="286"/>
    </location>
</feature>
<feature type="transmembrane region" description="Helical" evidence="2">
    <location>
        <begin position="118"/>
        <end position="139"/>
    </location>
</feature>
<name>A0A1G6TVU0_9BACT</name>
<organism evidence="3 4">
    <name type="scientific">Algoriphagus faecimaris</name>
    <dbReference type="NCBI Taxonomy" id="686796"/>
    <lineage>
        <taxon>Bacteria</taxon>
        <taxon>Pseudomonadati</taxon>
        <taxon>Bacteroidota</taxon>
        <taxon>Cytophagia</taxon>
        <taxon>Cytophagales</taxon>
        <taxon>Cyclobacteriaceae</taxon>
        <taxon>Algoriphagus</taxon>
    </lineage>
</organism>
<proteinExistence type="predicted"/>
<feature type="transmembrane region" description="Helical" evidence="2">
    <location>
        <begin position="173"/>
        <end position="190"/>
    </location>
</feature>
<feature type="transmembrane region" description="Helical" evidence="2">
    <location>
        <begin position="293"/>
        <end position="311"/>
    </location>
</feature>
<reference evidence="4" key="1">
    <citation type="submission" date="2016-10" db="EMBL/GenBank/DDBJ databases">
        <authorList>
            <person name="Varghese N."/>
            <person name="Submissions S."/>
        </authorList>
    </citation>
    <scope>NUCLEOTIDE SEQUENCE [LARGE SCALE GENOMIC DNA]</scope>
    <source>
        <strain evidence="4">DSM 23095</strain>
    </source>
</reference>
<evidence type="ECO:0000256" key="2">
    <source>
        <dbReference type="SAM" id="Phobius"/>
    </source>
</evidence>
<feature type="transmembrane region" description="Helical" evidence="2">
    <location>
        <begin position="66"/>
        <end position="82"/>
    </location>
</feature>
<evidence type="ECO:0008006" key="5">
    <source>
        <dbReference type="Google" id="ProtNLM"/>
    </source>
</evidence>
<feature type="transmembrane region" description="Helical" evidence="2">
    <location>
        <begin position="227"/>
        <end position="251"/>
    </location>
</feature>